<proteinExistence type="predicted"/>
<gene>
    <name evidence="1" type="primary">fas2_11</name>
    <name evidence="1" type="ORF">FBU59_003152</name>
</gene>
<protein>
    <submittedName>
        <fullName evidence="1">Fatty acid synthase alpha subunit Lsd1</fullName>
        <ecNumber evidence="1">2.3.1.86</ecNumber>
    </submittedName>
</protein>
<sequence>MVNITLCNRTPQKIVIINSSGEVAMDMYIDSEDIIHFNMYTKPRNTVCTLEFIFRYVPSTPFAPIHEIMVGRNQRIKRFYAELWFENSSDGIQCIGVSDPEAEFVTEDADISGDDVLDFCYTIGNVSRHYVDPLQAQRQVPLDYAIRVFWPTLSKCLMAQTSDGDLLNLVHLSNGFRMLSSDNGLMPGQAVSSDAKIIEVMDTASGRRVLVRGFIKHKSVPVVEVTTSFLFRSCLPDYASNFRNVDEQVMSLRLASRNEVALLNSKEWFVPVSSKEDMICPGSVLEFRLQSQYRFKSAKVFASICTFGAVYVQTSSSPEPIHVGDVDYEAGESYGNPVIAFLERFGSPADEIRRLESEISLVPASKAHLAIVTAPADNQQYADVSTDHNPIHTSSHFADYAGLPGTITHGMWTSAAARRCVEIFAARGCPERVRAYEVQFTDMVLPGDQLETKLYHVGMKGGRMLVRVETVNQNGTTVLTATAEIEQPPTVIAFPGQGAHEPGMGMELYARSEHAREIWDSANQFMRTTYGIPLIDIVRNNPKSYTVHFVGERGMRVRENYRDMVYEYGSHDGAGSLSRPLFPEITESTDSFTFSSPNGLLYATQFTQPAMLLCEIAEFAHLMAKSVVPKHPAFAGHSLGEYAGLTAIANIMTPESAADLGFCRGLTMQ</sequence>
<dbReference type="EC" id="2.3.1.86" evidence="1"/>
<organism evidence="1 2">
    <name type="scientific">Linderina macrospora</name>
    <dbReference type="NCBI Taxonomy" id="4868"/>
    <lineage>
        <taxon>Eukaryota</taxon>
        <taxon>Fungi</taxon>
        <taxon>Fungi incertae sedis</taxon>
        <taxon>Zoopagomycota</taxon>
        <taxon>Kickxellomycotina</taxon>
        <taxon>Kickxellomycetes</taxon>
        <taxon>Kickxellales</taxon>
        <taxon>Kickxellaceae</taxon>
        <taxon>Linderina</taxon>
    </lineage>
</organism>
<accession>A0ACC1J9A9</accession>
<feature type="non-terminal residue" evidence="1">
    <location>
        <position position="669"/>
    </location>
</feature>
<evidence type="ECO:0000313" key="2">
    <source>
        <dbReference type="Proteomes" id="UP001150603"/>
    </source>
</evidence>
<name>A0ACC1J9A9_9FUNG</name>
<keyword evidence="1" id="KW-0808">Transferase</keyword>
<evidence type="ECO:0000313" key="1">
    <source>
        <dbReference type="EMBL" id="KAJ1942595.1"/>
    </source>
</evidence>
<dbReference type="EMBL" id="JANBPW010001925">
    <property type="protein sequence ID" value="KAJ1942595.1"/>
    <property type="molecule type" value="Genomic_DNA"/>
</dbReference>
<dbReference type="Proteomes" id="UP001150603">
    <property type="component" value="Unassembled WGS sequence"/>
</dbReference>
<keyword evidence="1" id="KW-0012">Acyltransferase</keyword>
<reference evidence="1" key="1">
    <citation type="submission" date="2022-07" db="EMBL/GenBank/DDBJ databases">
        <title>Phylogenomic reconstructions and comparative analyses of Kickxellomycotina fungi.</title>
        <authorList>
            <person name="Reynolds N.K."/>
            <person name="Stajich J.E."/>
            <person name="Barry K."/>
            <person name="Grigoriev I.V."/>
            <person name="Crous P."/>
            <person name="Smith M.E."/>
        </authorList>
    </citation>
    <scope>NUCLEOTIDE SEQUENCE</scope>
    <source>
        <strain evidence="1">NRRL 5244</strain>
    </source>
</reference>
<keyword evidence="2" id="KW-1185">Reference proteome</keyword>
<comment type="caution">
    <text evidence="1">The sequence shown here is derived from an EMBL/GenBank/DDBJ whole genome shotgun (WGS) entry which is preliminary data.</text>
</comment>